<dbReference type="PATRIC" id="fig|1461581.3.peg.187"/>
<protein>
    <submittedName>
        <fullName evidence="1">Uncharacterized protein</fullName>
    </submittedName>
</protein>
<gene>
    <name evidence="1" type="ORF">BN1049_00192</name>
</gene>
<dbReference type="SUPFAM" id="SSF54506">
    <property type="entry name" value="Diaminopimelate epimerase-like"/>
    <property type="match status" value="1"/>
</dbReference>
<dbReference type="EMBL" id="LK391969">
    <property type="protein sequence ID" value="CEF25290.1"/>
    <property type="molecule type" value="Genomic_DNA"/>
</dbReference>
<organism evidence="1">
    <name type="scientific">Pseudomonas saudimassiliensis</name>
    <dbReference type="NCBI Taxonomy" id="1461581"/>
    <lineage>
        <taxon>Bacteria</taxon>
        <taxon>Pseudomonadati</taxon>
        <taxon>Pseudomonadota</taxon>
        <taxon>Gammaproteobacteria</taxon>
        <taxon>Pseudomonadales</taxon>
        <taxon>Pseudomonadaceae</taxon>
        <taxon>Pseudomonas</taxon>
    </lineage>
</organism>
<accession>A0A078M3N1</accession>
<proteinExistence type="predicted"/>
<dbReference type="EMBL" id="LM997413">
    <property type="protein sequence ID" value="CEA00844.1"/>
    <property type="molecule type" value="Genomic_DNA"/>
</dbReference>
<reference evidence="1" key="1">
    <citation type="submission" date="2014-07" db="EMBL/GenBank/DDBJ databases">
        <authorList>
            <person name="Urmite Genomes Urmite Genomes"/>
        </authorList>
    </citation>
    <scope>NUCLEOTIDE SEQUENCE</scope>
    <source>
        <strain evidence="1">12M76_air</strain>
    </source>
</reference>
<name>A0A078M3N1_9PSED</name>
<sequence>MQRAGRIYLHQDGEGIWVGGEVVDVIEGTIQL</sequence>
<evidence type="ECO:0000313" key="1">
    <source>
        <dbReference type="EMBL" id="CEA00844.1"/>
    </source>
</evidence>
<dbReference type="AlphaFoldDB" id="A0A078M3N1"/>